<evidence type="ECO:0000313" key="4">
    <source>
        <dbReference type="EMBL" id="RHD71294.1"/>
    </source>
</evidence>
<accession>A0A3R6MQY2</accession>
<evidence type="ECO:0000256" key="2">
    <source>
        <dbReference type="ARBA" id="ARBA00022676"/>
    </source>
</evidence>
<dbReference type="Proteomes" id="UP000284660">
    <property type="component" value="Unassembled WGS sequence"/>
</dbReference>
<dbReference type="GO" id="GO:0016757">
    <property type="term" value="F:glycosyltransferase activity"/>
    <property type="evidence" value="ECO:0007669"/>
    <property type="project" value="UniProtKB-KW"/>
</dbReference>
<keyword evidence="3 4" id="KW-0808">Transferase</keyword>
<dbReference type="InterPro" id="IPR001173">
    <property type="entry name" value="Glyco_trans_2-like"/>
</dbReference>
<dbReference type="Pfam" id="PF00535">
    <property type="entry name" value="Glycos_transf_2"/>
    <property type="match status" value="1"/>
</dbReference>
<gene>
    <name evidence="4" type="ORF">DW782_19595</name>
</gene>
<dbReference type="EMBL" id="QSJN01000018">
    <property type="protein sequence ID" value="RHD71294.1"/>
    <property type="molecule type" value="Genomic_DNA"/>
</dbReference>
<evidence type="ECO:0000256" key="3">
    <source>
        <dbReference type="ARBA" id="ARBA00022679"/>
    </source>
</evidence>
<comment type="caution">
    <text evidence="4">The sequence shown here is derived from an EMBL/GenBank/DDBJ whole genome shotgun (WGS) entry which is preliminary data.</text>
</comment>
<evidence type="ECO:0000256" key="1">
    <source>
        <dbReference type="ARBA" id="ARBA00006739"/>
    </source>
</evidence>
<sequence length="292" mass="34454">MRESVAIVVVLYKAEMSVYHERLLEDEMVTLVVVDNTPDRDLALKKDRLIYVPLQRNMGIATAQNEGIRQAECLGCDYIIFFDQDSKIPERYSEGIIEEYKRIEQLIPNLFLLGPTIINGRTEEEYKSTIHKDIWMTEDFIRRREIISSGSCVSLRKIEEVGLNDDSLFIDYVDHEWCWRAESKGFVNGITLKIKLAHFVGQQEYRIFNQLVIISAPIRYYYQTRNYLWLLRRSYVPRQWKINHGIKLMIYPISFPFKVRCWRAIYVQMFRGLKDGLLNKRYGKSRSGSGIV</sequence>
<organism evidence="4 5">
    <name type="scientific">Parabacteroides distasonis</name>
    <dbReference type="NCBI Taxonomy" id="823"/>
    <lineage>
        <taxon>Bacteria</taxon>
        <taxon>Pseudomonadati</taxon>
        <taxon>Bacteroidota</taxon>
        <taxon>Bacteroidia</taxon>
        <taxon>Bacteroidales</taxon>
        <taxon>Tannerellaceae</taxon>
        <taxon>Parabacteroides</taxon>
    </lineage>
</organism>
<dbReference type="RefSeq" id="WP_005863130.1">
    <property type="nucleotide sequence ID" value="NZ_CAXSKO010000001.1"/>
</dbReference>
<dbReference type="SUPFAM" id="SSF53448">
    <property type="entry name" value="Nucleotide-diphospho-sugar transferases"/>
    <property type="match status" value="1"/>
</dbReference>
<protein>
    <submittedName>
        <fullName evidence="4">Glycosyltransferase</fullName>
    </submittedName>
</protein>
<reference evidence="4 5" key="1">
    <citation type="submission" date="2018-08" db="EMBL/GenBank/DDBJ databases">
        <title>A genome reference for cultivated species of the human gut microbiota.</title>
        <authorList>
            <person name="Zou Y."/>
            <person name="Xue W."/>
            <person name="Luo G."/>
        </authorList>
    </citation>
    <scope>NUCLEOTIDE SEQUENCE [LARGE SCALE GENOMIC DNA]</scope>
    <source>
        <strain evidence="4 5">AM30-4</strain>
    </source>
</reference>
<dbReference type="InterPro" id="IPR029044">
    <property type="entry name" value="Nucleotide-diphossugar_trans"/>
</dbReference>
<dbReference type="AlphaFoldDB" id="A0A3R6MQY2"/>
<comment type="similarity">
    <text evidence="1">Belongs to the glycosyltransferase 2 family.</text>
</comment>
<dbReference type="PANTHER" id="PTHR43179:SF12">
    <property type="entry name" value="GALACTOFURANOSYLTRANSFERASE GLFT2"/>
    <property type="match status" value="1"/>
</dbReference>
<proteinExistence type="inferred from homology"/>
<dbReference type="PANTHER" id="PTHR43179">
    <property type="entry name" value="RHAMNOSYLTRANSFERASE WBBL"/>
    <property type="match status" value="1"/>
</dbReference>
<name>A0A3R6MQY2_PARDI</name>
<evidence type="ECO:0000313" key="5">
    <source>
        <dbReference type="Proteomes" id="UP000284660"/>
    </source>
</evidence>
<keyword evidence="2" id="KW-0328">Glycosyltransferase</keyword>
<dbReference type="Gene3D" id="3.90.550.10">
    <property type="entry name" value="Spore Coat Polysaccharide Biosynthesis Protein SpsA, Chain A"/>
    <property type="match status" value="1"/>
</dbReference>